<gene>
    <name evidence="1" type="ORF">Hyperionvirus52_3</name>
</gene>
<proteinExistence type="predicted"/>
<dbReference type="EMBL" id="MK072434">
    <property type="protein sequence ID" value="AYV84902.1"/>
    <property type="molecule type" value="Genomic_DNA"/>
</dbReference>
<accession>A0A3G5ACM3</accession>
<organism evidence="1">
    <name type="scientific">Hyperionvirus sp</name>
    <dbReference type="NCBI Taxonomy" id="2487770"/>
    <lineage>
        <taxon>Viruses</taxon>
        <taxon>Varidnaviria</taxon>
        <taxon>Bamfordvirae</taxon>
        <taxon>Nucleocytoviricota</taxon>
        <taxon>Megaviricetes</taxon>
        <taxon>Imitervirales</taxon>
        <taxon>Mimiviridae</taxon>
        <taxon>Klosneuvirinae</taxon>
    </lineage>
</organism>
<protein>
    <submittedName>
        <fullName evidence="1">Uncharacterized protein</fullName>
    </submittedName>
</protein>
<sequence>MTYSNKFRLVAVNVYKYLHDMHNYNVCTVARIIKISKSVLYNWISYNKITPPSNGDITSTLSKPKLGKKKLKGSPTICFYICGYVLKRKFFSVKLLIRNIKRKFSVSISKSYIYHILKKF</sequence>
<name>A0A3G5ACM3_9VIRU</name>
<evidence type="ECO:0000313" key="1">
    <source>
        <dbReference type="EMBL" id="AYV84902.1"/>
    </source>
</evidence>
<reference evidence="1" key="1">
    <citation type="submission" date="2018-10" db="EMBL/GenBank/DDBJ databases">
        <title>Hidden diversity of soil giant viruses.</title>
        <authorList>
            <person name="Schulz F."/>
            <person name="Alteio L."/>
            <person name="Goudeau D."/>
            <person name="Ryan E.M."/>
            <person name="Malmstrom R.R."/>
            <person name="Blanchard J."/>
            <person name="Woyke T."/>
        </authorList>
    </citation>
    <scope>NUCLEOTIDE SEQUENCE</scope>
    <source>
        <strain evidence="1">HYV1</strain>
    </source>
</reference>